<dbReference type="AlphaFoldDB" id="A0AAV9UEW4"/>
<dbReference type="InterPro" id="IPR011009">
    <property type="entry name" value="Kinase-like_dom_sf"/>
</dbReference>
<keyword evidence="3" id="KW-0418">Kinase</keyword>
<comment type="caution">
    <text evidence="7">The sequence shown here is derived from an EMBL/GenBank/DDBJ whole genome shotgun (WGS) entry which is preliminary data.</text>
</comment>
<dbReference type="SUPFAM" id="SSF56112">
    <property type="entry name" value="Protein kinase-like (PK-like)"/>
    <property type="match status" value="1"/>
</dbReference>
<keyword evidence="2" id="KW-0547">Nucleotide-binding</keyword>
<feature type="compositionally biased region" description="Polar residues" evidence="5">
    <location>
        <begin position="178"/>
        <end position="197"/>
    </location>
</feature>
<dbReference type="PANTHER" id="PTHR44329">
    <property type="entry name" value="SERINE/THREONINE-PROTEIN KINASE TNNI3K-RELATED"/>
    <property type="match status" value="1"/>
</dbReference>
<name>A0AAV9UEW4_9PEZI</name>
<evidence type="ECO:0000256" key="1">
    <source>
        <dbReference type="ARBA" id="ARBA00022679"/>
    </source>
</evidence>
<evidence type="ECO:0000256" key="4">
    <source>
        <dbReference type="ARBA" id="ARBA00022840"/>
    </source>
</evidence>
<proteinExistence type="predicted"/>
<dbReference type="Gene3D" id="1.10.510.10">
    <property type="entry name" value="Transferase(Phosphotransferase) domain 1"/>
    <property type="match status" value="1"/>
</dbReference>
<organism evidence="7 8">
    <name type="scientific">Orbilia brochopaga</name>
    <dbReference type="NCBI Taxonomy" id="3140254"/>
    <lineage>
        <taxon>Eukaryota</taxon>
        <taxon>Fungi</taxon>
        <taxon>Dikarya</taxon>
        <taxon>Ascomycota</taxon>
        <taxon>Pezizomycotina</taxon>
        <taxon>Orbiliomycetes</taxon>
        <taxon>Orbiliales</taxon>
        <taxon>Orbiliaceae</taxon>
        <taxon>Orbilia</taxon>
    </lineage>
</organism>
<feature type="compositionally biased region" description="Basic and acidic residues" evidence="5">
    <location>
        <begin position="145"/>
        <end position="165"/>
    </location>
</feature>
<dbReference type="Pfam" id="PF07714">
    <property type="entry name" value="PK_Tyr_Ser-Thr"/>
    <property type="match status" value="1"/>
</dbReference>
<feature type="compositionally biased region" description="Basic residues" evidence="5">
    <location>
        <begin position="729"/>
        <end position="739"/>
    </location>
</feature>
<feature type="compositionally biased region" description="Low complexity" evidence="5">
    <location>
        <begin position="125"/>
        <end position="137"/>
    </location>
</feature>
<dbReference type="Proteomes" id="UP001375240">
    <property type="component" value="Unassembled WGS sequence"/>
</dbReference>
<feature type="region of interest" description="Disordered" evidence="5">
    <location>
        <begin position="852"/>
        <end position="900"/>
    </location>
</feature>
<feature type="compositionally biased region" description="Low complexity" evidence="5">
    <location>
        <begin position="72"/>
        <end position="83"/>
    </location>
</feature>
<keyword evidence="4" id="KW-0067">ATP-binding</keyword>
<evidence type="ECO:0000313" key="7">
    <source>
        <dbReference type="EMBL" id="KAK6340771.1"/>
    </source>
</evidence>
<protein>
    <recommendedName>
        <fullName evidence="6">Protein kinase domain-containing protein</fullName>
    </recommendedName>
</protein>
<dbReference type="GO" id="GO:0004674">
    <property type="term" value="F:protein serine/threonine kinase activity"/>
    <property type="evidence" value="ECO:0007669"/>
    <property type="project" value="TreeGrafter"/>
</dbReference>
<feature type="region of interest" description="Disordered" evidence="5">
    <location>
        <begin position="716"/>
        <end position="775"/>
    </location>
</feature>
<feature type="compositionally biased region" description="Polar residues" evidence="5">
    <location>
        <begin position="875"/>
        <end position="884"/>
    </location>
</feature>
<feature type="region of interest" description="Disordered" evidence="5">
    <location>
        <begin position="1"/>
        <end position="215"/>
    </location>
</feature>
<accession>A0AAV9UEW4</accession>
<dbReference type="PANTHER" id="PTHR44329:SF288">
    <property type="entry name" value="MITOGEN-ACTIVATED PROTEIN KINASE KINASE KINASE 20"/>
    <property type="match status" value="1"/>
</dbReference>
<evidence type="ECO:0000256" key="2">
    <source>
        <dbReference type="ARBA" id="ARBA00022741"/>
    </source>
</evidence>
<evidence type="ECO:0000256" key="3">
    <source>
        <dbReference type="ARBA" id="ARBA00022777"/>
    </source>
</evidence>
<keyword evidence="1" id="KW-0808">Transferase</keyword>
<dbReference type="InterPro" id="IPR051681">
    <property type="entry name" value="Ser/Thr_Kinases-Pseudokinases"/>
</dbReference>
<dbReference type="InterPro" id="IPR001245">
    <property type="entry name" value="Ser-Thr/Tyr_kinase_cat_dom"/>
</dbReference>
<evidence type="ECO:0000256" key="5">
    <source>
        <dbReference type="SAM" id="MobiDB-lite"/>
    </source>
</evidence>
<dbReference type="InterPro" id="IPR000719">
    <property type="entry name" value="Prot_kinase_dom"/>
</dbReference>
<evidence type="ECO:0000259" key="6">
    <source>
        <dbReference type="PROSITE" id="PS50011"/>
    </source>
</evidence>
<gene>
    <name evidence="7" type="ORF">TWF696_009091</name>
</gene>
<sequence>MKLPCSCMAFPSKSTGSLPATSKEGGPSSSRSSFFNRFKKNKNSSNNNKDKHSKADRENVPPPDDNIGHENGTYGTSTGAAAGRNDGNAIEPLFKPENARRVVDAPLSSPTTASVPSGALGQKKSPPASAPAPSNAPVDAIKPVGRTDSEKRENMQEIRPTRQEQRALSTDPKRLNRLSGQNFEYRHTSTSLASPRTSGLDMAGPRGTSTSLRSPRATVASILDPRSSTGRIIDNPPLSPLTDIHTPDPKDWLYEEDERYQEMIEEELEWRWILNLSMHFRERADREKFFVTYAEAPTVRHRVTVSCDYRNAEPGSLEEELKHIPYQREKSARIYEAVRDSLFDIQFYPTITNLKLETKDGRLHVHVNEDINEIIHYPHTNLVRHLHCELYQESELDFECHLSGFVYKVRSGDQVFIKKEIPGPDTVDEFLYEVNALHALRHSTSVIRFGGLVVDERRKHVKGLLIAYAPNGSLIDVVFNERGRLPWKRRERWAKQIVAGLSEIHEEGFVQGDFTMSNMVLDEHNDVKIIDINRRGCPIGWEPPEIKGLIESQQRIGMFIGVKSDVYQLGMVLWGLVYQVDEPEAAAKPLDMDAAPPEIPEYFKRIVMACLSDAPKDRPSAKELLRWFPDLSRDRSPPPPSPPIDVVVGDGQVVHISTSSSKGSPTSLRINSKNGFKQPLLSELSPSKTNFVESPAVMTPIARPFENLNGRLNGFRAPSPGYPSDKNDHHTHHHHHHTHSAATDDYILPSSPPRGPPSSHVPESPMTDIVSSPPIKGDDEFQWEGGYKIERISGLDYPPSDSDAAGTMTFRIESLEDARREIANSISSHRGSKRFSRSSMSSVGVDAQVPDTVDGGKTAASQPAPQLLPPVSFGSMDSSASMDYTTPAEEFPPKMQLNMI</sequence>
<evidence type="ECO:0000313" key="8">
    <source>
        <dbReference type="Proteomes" id="UP001375240"/>
    </source>
</evidence>
<feature type="compositionally biased region" description="Basic and acidic residues" evidence="5">
    <location>
        <begin position="48"/>
        <end position="59"/>
    </location>
</feature>
<keyword evidence="8" id="KW-1185">Reference proteome</keyword>
<dbReference type="PROSITE" id="PS50011">
    <property type="entry name" value="PROTEIN_KINASE_DOM"/>
    <property type="match status" value="1"/>
</dbReference>
<dbReference type="EMBL" id="JAVHNQ010000008">
    <property type="protein sequence ID" value="KAK6340771.1"/>
    <property type="molecule type" value="Genomic_DNA"/>
</dbReference>
<dbReference type="GO" id="GO:0005524">
    <property type="term" value="F:ATP binding"/>
    <property type="evidence" value="ECO:0007669"/>
    <property type="project" value="UniProtKB-KW"/>
</dbReference>
<dbReference type="CDD" id="cd00180">
    <property type="entry name" value="PKc"/>
    <property type="match status" value="1"/>
</dbReference>
<reference evidence="7 8" key="1">
    <citation type="submission" date="2019-10" db="EMBL/GenBank/DDBJ databases">
        <authorList>
            <person name="Palmer J.M."/>
        </authorList>
    </citation>
    <scope>NUCLEOTIDE SEQUENCE [LARGE SCALE GENOMIC DNA]</scope>
    <source>
        <strain evidence="7 8">TWF696</strain>
    </source>
</reference>
<feature type="domain" description="Protein kinase" evidence="6">
    <location>
        <begin position="392"/>
        <end position="631"/>
    </location>
</feature>